<name>A0A6J5M8U0_9CAUD</name>
<protein>
    <submittedName>
        <fullName evidence="1">Uncharacterized protein</fullName>
    </submittedName>
</protein>
<proteinExistence type="predicted"/>
<accession>A0A6J5M8U0</accession>
<dbReference type="EMBL" id="LR796415">
    <property type="protein sequence ID" value="CAB4142622.1"/>
    <property type="molecule type" value="Genomic_DNA"/>
</dbReference>
<evidence type="ECO:0000313" key="1">
    <source>
        <dbReference type="EMBL" id="CAB4142622.1"/>
    </source>
</evidence>
<sequence>MKKLLLIFILTPLLAQSPIVDELKVRVYNFEKHYDKFFRKLFGCPEKGYLTENICNPGRGIVSYHDYEAAKKEARKLFP</sequence>
<gene>
    <name evidence="1" type="ORF">UFOVP434_24</name>
</gene>
<organism evidence="1">
    <name type="scientific">uncultured Caudovirales phage</name>
    <dbReference type="NCBI Taxonomy" id="2100421"/>
    <lineage>
        <taxon>Viruses</taxon>
        <taxon>Duplodnaviria</taxon>
        <taxon>Heunggongvirae</taxon>
        <taxon>Uroviricota</taxon>
        <taxon>Caudoviricetes</taxon>
        <taxon>Peduoviridae</taxon>
        <taxon>Maltschvirus</taxon>
        <taxon>Maltschvirus maltsch</taxon>
    </lineage>
</organism>
<reference evidence="1" key="1">
    <citation type="submission" date="2020-04" db="EMBL/GenBank/DDBJ databases">
        <authorList>
            <person name="Chiriac C."/>
            <person name="Salcher M."/>
            <person name="Ghai R."/>
            <person name="Kavagutti S V."/>
        </authorList>
    </citation>
    <scope>NUCLEOTIDE SEQUENCE</scope>
</reference>